<sequence>MYYRRKLLGLLGLSVCGGCVIKVLLNSRHVLAEEKAKPNDKIDDVRELKLKQAQVIFRHGARTPIAVIPDINQANYTKDQFSFDVAHTIFKYDEVSLDGRPKTHSAYDEQGDKKPKLKGGVNVGMLTPLGQEQMYLFGKELKREYMNKAKLLSPVFSPAEIYVRSTNIRRTRTSARCVLAGMYGSAQLNSLQEPLKLYVDNLNTDFLIPQTSDCHVLHQITQDALVYWGDLPEIKRDRLLVEKNIGLDSTNGGKKLDFIYARDDIVARKTHGLPVPKVLLDFEDLIDRRAVEMLLYSFCGLHETEQPLATKLTSGRFLSCVLENMQIKTGPKLYLFSAHDSTIVGVLHALNIFDNQWPPFAANIRFELYEDAKKTEYVKIKYNGQDKVVRGCEKELCSLSDFKKAVSKYTVQKKEYESLCASNTLEVTAKVIEEMVKDDETKERANTPVGI</sequence>
<dbReference type="PROSITE" id="PS00778">
    <property type="entry name" value="HIS_ACID_PHOSPHAT_2"/>
    <property type="match status" value="1"/>
</dbReference>
<dbReference type="AlphaFoldDB" id="A0ABD3XHC0"/>
<dbReference type="InterPro" id="IPR033379">
    <property type="entry name" value="Acid_Pase_AS"/>
</dbReference>
<dbReference type="InterPro" id="IPR050645">
    <property type="entry name" value="Histidine_acid_phosphatase"/>
</dbReference>
<keyword evidence="3" id="KW-1185">Reference proteome</keyword>
<dbReference type="PANTHER" id="PTHR11567:SF202">
    <property type="entry name" value="LYSOPHOSPHATIDIC ACID PHOSPHATASE TYPE 6"/>
    <property type="match status" value="1"/>
</dbReference>
<evidence type="ECO:0008006" key="4">
    <source>
        <dbReference type="Google" id="ProtNLM"/>
    </source>
</evidence>
<comment type="similarity">
    <text evidence="1">Belongs to the histidine acid phosphatase family.</text>
</comment>
<dbReference type="Gene3D" id="3.40.50.1240">
    <property type="entry name" value="Phosphoglycerate mutase-like"/>
    <property type="match status" value="1"/>
</dbReference>
<evidence type="ECO:0000256" key="1">
    <source>
        <dbReference type="ARBA" id="ARBA00005375"/>
    </source>
</evidence>
<evidence type="ECO:0000313" key="3">
    <source>
        <dbReference type="Proteomes" id="UP001634394"/>
    </source>
</evidence>
<dbReference type="CDD" id="cd07061">
    <property type="entry name" value="HP_HAP_like"/>
    <property type="match status" value="1"/>
</dbReference>
<organism evidence="2 3">
    <name type="scientific">Sinanodonta woodiana</name>
    <name type="common">Chinese pond mussel</name>
    <name type="synonym">Anodonta woodiana</name>
    <dbReference type="NCBI Taxonomy" id="1069815"/>
    <lineage>
        <taxon>Eukaryota</taxon>
        <taxon>Metazoa</taxon>
        <taxon>Spiralia</taxon>
        <taxon>Lophotrochozoa</taxon>
        <taxon>Mollusca</taxon>
        <taxon>Bivalvia</taxon>
        <taxon>Autobranchia</taxon>
        <taxon>Heteroconchia</taxon>
        <taxon>Palaeoheterodonta</taxon>
        <taxon>Unionida</taxon>
        <taxon>Unionoidea</taxon>
        <taxon>Unionidae</taxon>
        <taxon>Unioninae</taxon>
        <taxon>Sinanodonta</taxon>
    </lineage>
</organism>
<dbReference type="InterPro" id="IPR000560">
    <property type="entry name" value="His_Pase_clade-2"/>
</dbReference>
<protein>
    <recommendedName>
        <fullName evidence="4">Lysophosphatidic acid phosphatase type 6</fullName>
    </recommendedName>
</protein>
<name>A0ABD3XHC0_SINWO</name>
<dbReference type="InterPro" id="IPR029033">
    <property type="entry name" value="His_PPase_superfam"/>
</dbReference>
<dbReference type="PROSITE" id="PS00616">
    <property type="entry name" value="HIS_ACID_PHOSPHAT_1"/>
    <property type="match status" value="1"/>
</dbReference>
<accession>A0ABD3XHC0</accession>
<dbReference type="PANTHER" id="PTHR11567">
    <property type="entry name" value="ACID PHOSPHATASE-RELATED"/>
    <property type="match status" value="1"/>
</dbReference>
<dbReference type="Proteomes" id="UP001634394">
    <property type="component" value="Unassembled WGS sequence"/>
</dbReference>
<proteinExistence type="inferred from homology"/>
<reference evidence="2 3" key="1">
    <citation type="submission" date="2024-11" db="EMBL/GenBank/DDBJ databases">
        <title>Chromosome-level genome assembly of the freshwater bivalve Anodonta woodiana.</title>
        <authorList>
            <person name="Chen X."/>
        </authorList>
    </citation>
    <scope>NUCLEOTIDE SEQUENCE [LARGE SCALE GENOMIC DNA]</scope>
    <source>
        <strain evidence="2">MN2024</strain>
        <tissue evidence="2">Gills</tissue>
    </source>
</reference>
<dbReference type="SUPFAM" id="SSF53254">
    <property type="entry name" value="Phosphoglycerate mutase-like"/>
    <property type="match status" value="1"/>
</dbReference>
<dbReference type="EMBL" id="JBJQND010000002">
    <property type="protein sequence ID" value="KAL3885492.1"/>
    <property type="molecule type" value="Genomic_DNA"/>
</dbReference>
<evidence type="ECO:0000313" key="2">
    <source>
        <dbReference type="EMBL" id="KAL3885492.1"/>
    </source>
</evidence>
<comment type="caution">
    <text evidence="2">The sequence shown here is derived from an EMBL/GenBank/DDBJ whole genome shotgun (WGS) entry which is preliminary data.</text>
</comment>
<dbReference type="Pfam" id="PF00328">
    <property type="entry name" value="His_Phos_2"/>
    <property type="match status" value="1"/>
</dbReference>
<gene>
    <name evidence="2" type="ORF">ACJMK2_025545</name>
</gene>